<gene>
    <name evidence="10" type="ORF">JOE42_001247</name>
</gene>
<dbReference type="SUPFAM" id="SSF81345">
    <property type="entry name" value="ABC transporter involved in vitamin B12 uptake, BtuC"/>
    <property type="match status" value="1"/>
</dbReference>
<feature type="transmembrane region" description="Helical" evidence="9">
    <location>
        <begin position="95"/>
        <end position="112"/>
    </location>
</feature>
<accession>A0ABS2KRF8</accession>
<feature type="transmembrane region" description="Helical" evidence="9">
    <location>
        <begin position="58"/>
        <end position="83"/>
    </location>
</feature>
<evidence type="ECO:0000256" key="7">
    <source>
        <dbReference type="ARBA" id="ARBA00023136"/>
    </source>
</evidence>
<keyword evidence="6 9" id="KW-1133">Transmembrane helix</keyword>
<dbReference type="RefSeq" id="WP_204867329.1">
    <property type="nucleotide sequence ID" value="NZ_JAFBBK010000001.1"/>
</dbReference>
<evidence type="ECO:0000313" key="11">
    <source>
        <dbReference type="Proteomes" id="UP000703038"/>
    </source>
</evidence>
<evidence type="ECO:0000313" key="10">
    <source>
        <dbReference type="EMBL" id="MBM7414514.1"/>
    </source>
</evidence>
<keyword evidence="7 9" id="KW-0472">Membrane</keyword>
<evidence type="ECO:0000256" key="5">
    <source>
        <dbReference type="ARBA" id="ARBA00022692"/>
    </source>
</evidence>
<feature type="transmembrane region" description="Helical" evidence="9">
    <location>
        <begin position="327"/>
        <end position="348"/>
    </location>
</feature>
<dbReference type="EMBL" id="JAFBBK010000001">
    <property type="protein sequence ID" value="MBM7414514.1"/>
    <property type="molecule type" value="Genomic_DNA"/>
</dbReference>
<dbReference type="Proteomes" id="UP000703038">
    <property type="component" value="Unassembled WGS sequence"/>
</dbReference>
<feature type="compositionally biased region" description="Basic and acidic residues" evidence="8">
    <location>
        <begin position="1"/>
        <end position="14"/>
    </location>
</feature>
<feature type="transmembrane region" description="Helical" evidence="9">
    <location>
        <begin position="415"/>
        <end position="442"/>
    </location>
</feature>
<evidence type="ECO:0000256" key="1">
    <source>
        <dbReference type="ARBA" id="ARBA00004651"/>
    </source>
</evidence>
<dbReference type="Pfam" id="PF01032">
    <property type="entry name" value="FecCD"/>
    <property type="match status" value="1"/>
</dbReference>
<evidence type="ECO:0000256" key="8">
    <source>
        <dbReference type="SAM" id="MobiDB-lite"/>
    </source>
</evidence>
<dbReference type="PANTHER" id="PTHR30472">
    <property type="entry name" value="FERRIC ENTEROBACTIN TRANSPORT SYSTEM PERMEASE PROTEIN"/>
    <property type="match status" value="1"/>
</dbReference>
<evidence type="ECO:0000256" key="4">
    <source>
        <dbReference type="ARBA" id="ARBA00022475"/>
    </source>
</evidence>
<proteinExistence type="inferred from homology"/>
<dbReference type="PANTHER" id="PTHR30472:SF1">
    <property type="entry name" value="FE(3+) DICITRATE TRANSPORT SYSTEM PERMEASE PROTEIN FECC-RELATED"/>
    <property type="match status" value="1"/>
</dbReference>
<keyword evidence="11" id="KW-1185">Reference proteome</keyword>
<feature type="region of interest" description="Disordered" evidence="8">
    <location>
        <begin position="1"/>
        <end position="40"/>
    </location>
</feature>
<dbReference type="InterPro" id="IPR037294">
    <property type="entry name" value="ABC_BtuC-like"/>
</dbReference>
<dbReference type="CDD" id="cd06550">
    <property type="entry name" value="TM_ABC_iron-siderophores_like"/>
    <property type="match status" value="1"/>
</dbReference>
<evidence type="ECO:0000256" key="2">
    <source>
        <dbReference type="ARBA" id="ARBA00007935"/>
    </source>
</evidence>
<feature type="transmembrane region" description="Helical" evidence="9">
    <location>
        <begin position="371"/>
        <end position="394"/>
    </location>
</feature>
<feature type="transmembrane region" description="Helical" evidence="9">
    <location>
        <begin position="189"/>
        <end position="208"/>
    </location>
</feature>
<name>A0ABS2KRF8_9NOCA</name>
<reference evidence="10 11" key="1">
    <citation type="submission" date="2021-01" db="EMBL/GenBank/DDBJ databases">
        <title>Genomics of switchgrass bacterial isolates.</title>
        <authorList>
            <person name="Shade A."/>
        </authorList>
    </citation>
    <scope>NUCLEOTIDE SEQUENCE [LARGE SCALE GENOMIC DNA]</scope>
    <source>
        <strain evidence="10 11">PvP111</strain>
    </source>
</reference>
<keyword evidence="3" id="KW-0813">Transport</keyword>
<dbReference type="InterPro" id="IPR000522">
    <property type="entry name" value="ABC_transptr_permease_BtuC"/>
</dbReference>
<dbReference type="Gene3D" id="1.10.3470.10">
    <property type="entry name" value="ABC transporter involved in vitamin B12 uptake, BtuC"/>
    <property type="match status" value="1"/>
</dbReference>
<feature type="transmembrane region" description="Helical" evidence="9">
    <location>
        <begin position="240"/>
        <end position="257"/>
    </location>
</feature>
<feature type="transmembrane region" description="Helical" evidence="9">
    <location>
        <begin position="296"/>
        <end position="315"/>
    </location>
</feature>
<comment type="subcellular location">
    <subcellularLocation>
        <location evidence="1">Cell membrane</location>
        <topology evidence="1">Multi-pass membrane protein</topology>
    </subcellularLocation>
</comment>
<organism evidence="10 11">
    <name type="scientific">Rhodococcoides corynebacterioides</name>
    <dbReference type="NCBI Taxonomy" id="53972"/>
    <lineage>
        <taxon>Bacteria</taxon>
        <taxon>Bacillati</taxon>
        <taxon>Actinomycetota</taxon>
        <taxon>Actinomycetes</taxon>
        <taxon>Mycobacteriales</taxon>
        <taxon>Nocardiaceae</taxon>
        <taxon>Rhodococcoides</taxon>
    </lineage>
</organism>
<feature type="transmembrane region" description="Helical" evidence="9">
    <location>
        <begin position="454"/>
        <end position="475"/>
    </location>
</feature>
<comment type="caution">
    <text evidence="10">The sequence shown here is derived from an EMBL/GenBank/DDBJ whole genome shotgun (WGS) entry which is preliminary data.</text>
</comment>
<keyword evidence="4" id="KW-1003">Cell membrane</keyword>
<protein>
    <submittedName>
        <fullName evidence="10">Iron complex transport system permease protein</fullName>
    </submittedName>
</protein>
<evidence type="ECO:0000256" key="3">
    <source>
        <dbReference type="ARBA" id="ARBA00022448"/>
    </source>
</evidence>
<keyword evidence="5 9" id="KW-0812">Transmembrane</keyword>
<sequence length="511" mass="52590">MRDTTTPIEEDRVTDTASGPLASHPSPNDLPEPGATVRPDRDYSIADEDRRAPGRVTVAAAAAVDVGVVLLPLVLGLVVVRSLADDNGGGQVDRAVFGVIAVLAAAGALVWNRGFRDGRAGQSVGKSLFALVLRDAETGDAVGVRPALALRRRPGVETVRLTVAVAEDFEPVAPDTSSAATRRRRTSGLIILVAAIVLVTLMSVAVGARPLTFAEIFHALFSATGTDTDVIVRSLRLPRTILGLVVGIALGVAGALIQGHTRNPLADAGLLGLNAGAAFFVVMAIYLFGITSPGGYLWFAFAGAAAASIVVFGTASLGGARANPLSLALAGAAIAFFLQAMTNAVVLLDQTTLDSYRFWVVGSVAGRGPDIFWTVLPFIVIGLIIAVAGTPALNTISLGDDVARSLGTNITLTRVVGIVAITLLTGAATAACGPVAFVGLVVPHIARAITGPDYRWLLPFAGALGGVLLVLADVIGRVVVRPGELQVGIVLALIGAPFFIALVRRRTLVSL</sequence>
<feature type="transmembrane region" description="Helical" evidence="9">
    <location>
        <begin position="269"/>
        <end position="290"/>
    </location>
</feature>
<comment type="similarity">
    <text evidence="2">Belongs to the binding-protein-dependent transport system permease family. FecCD subfamily.</text>
</comment>
<evidence type="ECO:0000256" key="6">
    <source>
        <dbReference type="ARBA" id="ARBA00022989"/>
    </source>
</evidence>
<evidence type="ECO:0000256" key="9">
    <source>
        <dbReference type="SAM" id="Phobius"/>
    </source>
</evidence>
<feature type="transmembrane region" description="Helical" evidence="9">
    <location>
        <begin position="487"/>
        <end position="504"/>
    </location>
</feature>